<evidence type="ECO:0000313" key="1">
    <source>
        <dbReference type="EMBL" id="GAI58804.1"/>
    </source>
</evidence>
<proteinExistence type="predicted"/>
<gene>
    <name evidence="1" type="ORF">S06H3_55772</name>
</gene>
<reference evidence="1" key="1">
    <citation type="journal article" date="2014" name="Front. Microbiol.">
        <title>High frequency of phylogenetically diverse reductive dehalogenase-homologous genes in deep subseafloor sedimentary metagenomes.</title>
        <authorList>
            <person name="Kawai M."/>
            <person name="Futagami T."/>
            <person name="Toyoda A."/>
            <person name="Takaki Y."/>
            <person name="Nishi S."/>
            <person name="Hori S."/>
            <person name="Arai W."/>
            <person name="Tsubouchi T."/>
            <person name="Morono Y."/>
            <person name="Uchiyama I."/>
            <person name="Ito T."/>
            <person name="Fujiyama A."/>
            <person name="Inagaki F."/>
            <person name="Takami H."/>
        </authorList>
    </citation>
    <scope>NUCLEOTIDE SEQUENCE</scope>
    <source>
        <strain evidence="1">Expedition CK06-06</strain>
    </source>
</reference>
<comment type="caution">
    <text evidence="1">The sequence shown here is derived from an EMBL/GenBank/DDBJ whole genome shotgun (WGS) entry which is preliminary data.</text>
</comment>
<dbReference type="AlphaFoldDB" id="X1RTF9"/>
<protein>
    <submittedName>
        <fullName evidence="1">Uncharacterized protein</fullName>
    </submittedName>
</protein>
<accession>X1RTF9</accession>
<feature type="non-terminal residue" evidence="1">
    <location>
        <position position="1"/>
    </location>
</feature>
<dbReference type="EMBL" id="BARV01035785">
    <property type="protein sequence ID" value="GAI58804.1"/>
    <property type="molecule type" value="Genomic_DNA"/>
</dbReference>
<name>X1RTF9_9ZZZZ</name>
<sequence>FTVFGEDSAGSVEFSILSVGMPFVFGKMPVIAVVNGGEFPLSEWYAAEGIAVADEAIGE</sequence>
<organism evidence="1">
    <name type="scientific">marine sediment metagenome</name>
    <dbReference type="NCBI Taxonomy" id="412755"/>
    <lineage>
        <taxon>unclassified sequences</taxon>
        <taxon>metagenomes</taxon>
        <taxon>ecological metagenomes</taxon>
    </lineage>
</organism>